<dbReference type="Pfam" id="PF00583">
    <property type="entry name" value="Acetyltransf_1"/>
    <property type="match status" value="1"/>
</dbReference>
<keyword evidence="3" id="KW-0687">Ribonucleoprotein</keyword>
<dbReference type="PANTHER" id="PTHR13947:SF37">
    <property type="entry name" value="LD18367P"/>
    <property type="match status" value="1"/>
</dbReference>
<sequence>MQQPKTLPQDIQIVPYQPVHADAFRRLNEEWITAYFEVVEADRLVLHEPDKNILAIGGHILVAVQGGEVVGVCALIPHDAQTYELAKMAVSPSAQGKGVGWLLGQAAIEKTRACGMTRLFLESNTSLASAIRLYRKLGFQETLDEKPHYQRCNISMEMPVLLSAPE</sequence>
<dbReference type="InterPro" id="IPR016181">
    <property type="entry name" value="Acyl_CoA_acyltransferase"/>
</dbReference>
<keyword evidence="4" id="KW-1185">Reference proteome</keyword>
<dbReference type="AlphaFoldDB" id="A0A4R7SSM3"/>
<keyword evidence="3" id="KW-0689">Ribosomal protein</keyword>
<dbReference type="PANTHER" id="PTHR13947">
    <property type="entry name" value="GNAT FAMILY N-ACETYLTRANSFERASE"/>
    <property type="match status" value="1"/>
</dbReference>
<dbReference type="InterPro" id="IPR050769">
    <property type="entry name" value="NAT_camello-type"/>
</dbReference>
<keyword evidence="1" id="KW-0808">Transferase</keyword>
<gene>
    <name evidence="3" type="ORF">EI77_00520</name>
</gene>
<accession>A0A4R7SSM3</accession>
<evidence type="ECO:0000313" key="4">
    <source>
        <dbReference type="Proteomes" id="UP000295662"/>
    </source>
</evidence>
<dbReference type="CDD" id="cd04301">
    <property type="entry name" value="NAT_SF"/>
    <property type="match status" value="1"/>
</dbReference>
<dbReference type="EMBL" id="SOCA01000001">
    <property type="protein sequence ID" value="TDU81217.1"/>
    <property type="molecule type" value="Genomic_DNA"/>
</dbReference>
<name>A0A4R7SSM3_9BACT</name>
<dbReference type="Gene3D" id="3.40.630.30">
    <property type="match status" value="1"/>
</dbReference>
<evidence type="ECO:0000313" key="3">
    <source>
        <dbReference type="EMBL" id="TDU81217.1"/>
    </source>
</evidence>
<comment type="caution">
    <text evidence="3">The sequence shown here is derived from an EMBL/GenBank/DDBJ whole genome shotgun (WGS) entry which is preliminary data.</text>
</comment>
<reference evidence="3 4" key="1">
    <citation type="submission" date="2019-03" db="EMBL/GenBank/DDBJ databases">
        <title>Genomic Encyclopedia of Archaeal and Bacterial Type Strains, Phase II (KMG-II): from individual species to whole genera.</title>
        <authorList>
            <person name="Goeker M."/>
        </authorList>
    </citation>
    <scope>NUCLEOTIDE SEQUENCE [LARGE SCALE GENOMIC DNA]</scope>
    <source>
        <strain evidence="3 4">ATCC 25309</strain>
    </source>
</reference>
<dbReference type="Proteomes" id="UP000295662">
    <property type="component" value="Unassembled WGS sequence"/>
</dbReference>
<dbReference type="PROSITE" id="PS51186">
    <property type="entry name" value="GNAT"/>
    <property type="match status" value="1"/>
</dbReference>
<feature type="domain" description="N-acetyltransferase" evidence="2">
    <location>
        <begin position="11"/>
        <end position="161"/>
    </location>
</feature>
<evidence type="ECO:0000256" key="1">
    <source>
        <dbReference type="ARBA" id="ARBA00022679"/>
    </source>
</evidence>
<organism evidence="3 4">
    <name type="scientific">Prosthecobacter fusiformis</name>
    <dbReference type="NCBI Taxonomy" id="48464"/>
    <lineage>
        <taxon>Bacteria</taxon>
        <taxon>Pseudomonadati</taxon>
        <taxon>Verrucomicrobiota</taxon>
        <taxon>Verrucomicrobiia</taxon>
        <taxon>Verrucomicrobiales</taxon>
        <taxon>Verrucomicrobiaceae</taxon>
        <taxon>Prosthecobacter</taxon>
    </lineage>
</organism>
<dbReference type="InterPro" id="IPR000182">
    <property type="entry name" value="GNAT_dom"/>
</dbReference>
<protein>
    <submittedName>
        <fullName evidence="3">Ribosomal protein S18 acetylase RimI-like enzyme</fullName>
    </submittedName>
</protein>
<evidence type="ECO:0000259" key="2">
    <source>
        <dbReference type="PROSITE" id="PS51186"/>
    </source>
</evidence>
<proteinExistence type="predicted"/>
<dbReference type="OrthoDB" id="67353at2"/>
<dbReference type="GO" id="GO:0008080">
    <property type="term" value="F:N-acetyltransferase activity"/>
    <property type="evidence" value="ECO:0007669"/>
    <property type="project" value="InterPro"/>
</dbReference>
<dbReference type="GO" id="GO:0005840">
    <property type="term" value="C:ribosome"/>
    <property type="evidence" value="ECO:0007669"/>
    <property type="project" value="UniProtKB-KW"/>
</dbReference>
<dbReference type="RefSeq" id="WP_133793189.1">
    <property type="nucleotide sequence ID" value="NZ_SOCA01000001.1"/>
</dbReference>
<dbReference type="SUPFAM" id="SSF55729">
    <property type="entry name" value="Acyl-CoA N-acyltransferases (Nat)"/>
    <property type="match status" value="1"/>
</dbReference>